<dbReference type="InterPro" id="IPR001650">
    <property type="entry name" value="Helicase_C-like"/>
</dbReference>
<dbReference type="AlphaFoldDB" id="A0AAW1WIF3"/>
<evidence type="ECO:0000259" key="2">
    <source>
        <dbReference type="PROSITE" id="PS51194"/>
    </source>
</evidence>
<comment type="caution">
    <text evidence="3">The sequence shown here is derived from an EMBL/GenBank/DDBJ whole genome shotgun (WGS) entry which is preliminary data.</text>
</comment>
<name>A0AAW1WIF3_RUBAR</name>
<keyword evidence="4" id="KW-1185">Reference proteome</keyword>
<sequence length="162" mass="18639">MDHEVGVMQFYINVEKEEGKFDKLCDLYDTLCITSQSVIFVNTRLKGDWLTEKMRSKAHRVSSIHGDMDKNTRERIVRDFRSGTCRILITSTDLLACSIDAAQVSLAINYDLPTQPEKYLRIESFGRTGVAINFVTRDEKSVLHDIERVRNMDIKELPFSTS</sequence>
<dbReference type="Proteomes" id="UP001457282">
    <property type="component" value="Unassembled WGS sequence"/>
</dbReference>
<dbReference type="EMBL" id="JBEDUW010000006">
    <property type="protein sequence ID" value="KAK9923676.1"/>
    <property type="molecule type" value="Genomic_DNA"/>
</dbReference>
<dbReference type="Pfam" id="PF00271">
    <property type="entry name" value="Helicase_C"/>
    <property type="match status" value="1"/>
</dbReference>
<dbReference type="InterPro" id="IPR027417">
    <property type="entry name" value="P-loop_NTPase"/>
</dbReference>
<dbReference type="PROSITE" id="PS51194">
    <property type="entry name" value="HELICASE_CTER"/>
    <property type="match status" value="1"/>
</dbReference>
<evidence type="ECO:0000313" key="3">
    <source>
        <dbReference type="EMBL" id="KAK9923676.1"/>
    </source>
</evidence>
<dbReference type="PANTHER" id="PTHR47958">
    <property type="entry name" value="ATP-DEPENDENT RNA HELICASE DBP3"/>
    <property type="match status" value="1"/>
</dbReference>
<feature type="domain" description="Helicase C-terminal" evidence="2">
    <location>
        <begin position="6"/>
        <end position="162"/>
    </location>
</feature>
<dbReference type="SUPFAM" id="SSF52540">
    <property type="entry name" value="P-loop containing nucleoside triphosphate hydrolases"/>
    <property type="match status" value="1"/>
</dbReference>
<dbReference type="CDD" id="cd18787">
    <property type="entry name" value="SF2_C_DEAD"/>
    <property type="match status" value="1"/>
</dbReference>
<reference evidence="3 4" key="1">
    <citation type="journal article" date="2023" name="G3 (Bethesda)">
        <title>A chromosome-length genome assembly and annotation of blackberry (Rubus argutus, cv. 'Hillquist').</title>
        <authorList>
            <person name="Bruna T."/>
            <person name="Aryal R."/>
            <person name="Dudchenko O."/>
            <person name="Sargent D.J."/>
            <person name="Mead D."/>
            <person name="Buti M."/>
            <person name="Cavallini A."/>
            <person name="Hytonen T."/>
            <person name="Andres J."/>
            <person name="Pham M."/>
            <person name="Weisz D."/>
            <person name="Mascagni F."/>
            <person name="Usai G."/>
            <person name="Natali L."/>
            <person name="Bassil N."/>
            <person name="Fernandez G.E."/>
            <person name="Lomsadze A."/>
            <person name="Armour M."/>
            <person name="Olukolu B."/>
            <person name="Poorten T."/>
            <person name="Britton C."/>
            <person name="Davik J."/>
            <person name="Ashrafi H."/>
            <person name="Aiden E.L."/>
            <person name="Borodovsky M."/>
            <person name="Worthington M."/>
        </authorList>
    </citation>
    <scope>NUCLEOTIDE SEQUENCE [LARGE SCALE GENOMIC DNA]</scope>
    <source>
        <strain evidence="3">PI 553951</strain>
    </source>
</reference>
<dbReference type="SMART" id="SM00490">
    <property type="entry name" value="HELICc"/>
    <property type="match status" value="1"/>
</dbReference>
<evidence type="ECO:0000256" key="1">
    <source>
        <dbReference type="ARBA" id="ARBA00022884"/>
    </source>
</evidence>
<dbReference type="GO" id="GO:0003723">
    <property type="term" value="F:RNA binding"/>
    <property type="evidence" value="ECO:0007669"/>
    <property type="project" value="UniProtKB-KW"/>
</dbReference>
<evidence type="ECO:0000313" key="4">
    <source>
        <dbReference type="Proteomes" id="UP001457282"/>
    </source>
</evidence>
<proteinExistence type="predicted"/>
<keyword evidence="1" id="KW-0694">RNA-binding</keyword>
<protein>
    <recommendedName>
        <fullName evidence="2">Helicase C-terminal domain-containing protein</fullName>
    </recommendedName>
</protein>
<gene>
    <name evidence="3" type="ORF">M0R45_032083</name>
</gene>
<organism evidence="3 4">
    <name type="scientific">Rubus argutus</name>
    <name type="common">Southern blackberry</name>
    <dbReference type="NCBI Taxonomy" id="59490"/>
    <lineage>
        <taxon>Eukaryota</taxon>
        <taxon>Viridiplantae</taxon>
        <taxon>Streptophyta</taxon>
        <taxon>Embryophyta</taxon>
        <taxon>Tracheophyta</taxon>
        <taxon>Spermatophyta</taxon>
        <taxon>Magnoliopsida</taxon>
        <taxon>eudicotyledons</taxon>
        <taxon>Gunneridae</taxon>
        <taxon>Pentapetalae</taxon>
        <taxon>rosids</taxon>
        <taxon>fabids</taxon>
        <taxon>Rosales</taxon>
        <taxon>Rosaceae</taxon>
        <taxon>Rosoideae</taxon>
        <taxon>Rosoideae incertae sedis</taxon>
        <taxon>Rubus</taxon>
    </lineage>
</organism>
<dbReference type="Gene3D" id="3.40.50.300">
    <property type="entry name" value="P-loop containing nucleotide triphosphate hydrolases"/>
    <property type="match status" value="1"/>
</dbReference>
<accession>A0AAW1WIF3</accession>